<dbReference type="EMBL" id="ABDC03025538">
    <property type="status" value="NOT_ANNOTATED_CDS"/>
    <property type="molecule type" value="Genomic_DNA"/>
</dbReference>
<dbReference type="Pfam" id="PF04597">
    <property type="entry name" value="Ribophorin_I"/>
    <property type="match status" value="2"/>
</dbReference>
<dbReference type="GeneTree" id="ENSGT00390000009630"/>
<dbReference type="Ensembl" id="ENSMICT00000059676.1">
    <property type="protein sequence ID" value="ENSMICP00000040923.1"/>
    <property type="gene ID" value="ENSMICG00000044691.1"/>
</dbReference>
<dbReference type="PANTHER" id="PTHR21049">
    <property type="entry name" value="RIBOPHORIN I"/>
    <property type="match status" value="1"/>
</dbReference>
<dbReference type="GO" id="GO:0008250">
    <property type="term" value="C:oligosaccharyltransferase complex"/>
    <property type="evidence" value="ECO:0007669"/>
    <property type="project" value="UniProtKB-UniRule"/>
</dbReference>
<evidence type="ECO:0000256" key="8">
    <source>
        <dbReference type="ARBA" id="ARBA00022824"/>
    </source>
</evidence>
<evidence type="ECO:0000256" key="12">
    <source>
        <dbReference type="RuleBase" id="RU361143"/>
    </source>
</evidence>
<keyword evidence="9 12" id="KW-1133">Transmembrane helix</keyword>
<keyword evidence="7" id="KW-0732">Signal</keyword>
<gene>
    <name evidence="13" type="primary">LOC105882985</name>
</gene>
<evidence type="ECO:0000256" key="2">
    <source>
        <dbReference type="ARBA" id="ARBA00004115"/>
    </source>
</evidence>
<accession>A0A8C5XT65</accession>
<dbReference type="InterPro" id="IPR007676">
    <property type="entry name" value="Ribophorin_I"/>
</dbReference>
<dbReference type="GO" id="GO:0018279">
    <property type="term" value="P:protein N-linked glycosylation via asparagine"/>
    <property type="evidence" value="ECO:0007669"/>
    <property type="project" value="TreeGrafter"/>
</dbReference>
<comment type="pathway">
    <text evidence="3 12">Protein modification; protein glycosylation.</text>
</comment>
<dbReference type="EMBL" id="ABDC03025539">
    <property type="status" value="NOT_ANNOTATED_CDS"/>
    <property type="molecule type" value="Genomic_DNA"/>
</dbReference>
<comment type="function">
    <text evidence="1 12">Subunit of the oligosaccharyl transferase (OST) complex that catalyzes the initial transfer of a defined glycan (Glc(3)Man(9)GlcNAc(2) in eukaryotes) from the lipid carrier dolichol-pyrophosphate to an asparagine residue within an Asn-X-Ser/Thr consensus motif in nascent polypeptide chains, the first step in protein N-glycosylation. N-glycosylation occurs cotranslationally and the complex associates with the Sec61 complex at the channel-forming translocon complex that mediates protein translocation across the endoplasmic reticulum (ER). All subunits are required for a maximal enzyme activity.</text>
</comment>
<dbReference type="UniPathway" id="UPA00378"/>
<dbReference type="Proteomes" id="UP000694394">
    <property type="component" value="Chromosome 22"/>
</dbReference>
<dbReference type="EMBL" id="ABDC03025540">
    <property type="status" value="NOT_ANNOTATED_CDS"/>
    <property type="molecule type" value="Genomic_DNA"/>
</dbReference>
<comment type="subunit">
    <text evidence="11">Component of the oligosaccharyltransferase (OST) complex. OST exists in two different complex forms which contain common core subunits RPN1, RPN2, OST48, OST4, DAD1 and TMEM258, either STT3A or STT3B as catalytic subunits, and form-specific accessory subunits. STT3A complex assembly occurs through the formation of 3 subcomplexes. Subcomplex 1 contains RPN1 and TMEM258, subcomplex 2 contains the STT3A-specific subunits STT3A, DC2/OSTC, and KCP2 as well as the core subunit OST4, and subcomplex 3 contains RPN2, DAD1, and OST48. The STT3A complex can form stable complexes with the Sec61 complex or with both the Sec61 and TRAP complexes. Interacts with TMEM35A/NACHO.</text>
</comment>
<keyword evidence="10 12" id="KW-0472">Membrane</keyword>
<feature type="transmembrane region" description="Helical" evidence="12">
    <location>
        <begin position="242"/>
        <end position="261"/>
    </location>
</feature>
<dbReference type="EMBL" id="ABDC03025537">
    <property type="status" value="NOT_ANNOTATED_CDS"/>
    <property type="molecule type" value="Genomic_DNA"/>
</dbReference>
<keyword evidence="14" id="KW-1185">Reference proteome</keyword>
<evidence type="ECO:0000256" key="6">
    <source>
        <dbReference type="ARBA" id="ARBA00022692"/>
    </source>
</evidence>
<dbReference type="AlphaFoldDB" id="A0A8C5XT65"/>
<evidence type="ECO:0000313" key="13">
    <source>
        <dbReference type="Ensembl" id="ENSMICP00000040923.1"/>
    </source>
</evidence>
<evidence type="ECO:0000256" key="11">
    <source>
        <dbReference type="ARBA" id="ARBA00046898"/>
    </source>
</evidence>
<evidence type="ECO:0000256" key="10">
    <source>
        <dbReference type="ARBA" id="ARBA00023136"/>
    </source>
</evidence>
<evidence type="ECO:0000256" key="4">
    <source>
        <dbReference type="ARBA" id="ARBA00008905"/>
    </source>
</evidence>
<protein>
    <recommendedName>
        <fullName evidence="5 12">Dolichyl-diphosphooligosaccharide--protein glycosyltransferase subunit 1</fullName>
    </recommendedName>
</protein>
<reference evidence="13" key="3">
    <citation type="submission" date="2025-09" db="UniProtKB">
        <authorList>
            <consortium name="Ensembl"/>
        </authorList>
    </citation>
    <scope>IDENTIFICATION</scope>
</reference>
<reference evidence="13" key="2">
    <citation type="submission" date="2025-08" db="UniProtKB">
        <authorList>
            <consortium name="Ensembl"/>
        </authorList>
    </citation>
    <scope>IDENTIFICATION</scope>
</reference>
<evidence type="ECO:0000256" key="7">
    <source>
        <dbReference type="ARBA" id="ARBA00022729"/>
    </source>
</evidence>
<evidence type="ECO:0000256" key="1">
    <source>
        <dbReference type="ARBA" id="ARBA00002791"/>
    </source>
</evidence>
<keyword evidence="8 12" id="KW-0256">Endoplasmic reticulum</keyword>
<keyword evidence="6 12" id="KW-0812">Transmembrane</keyword>
<sequence length="349" mass="39589">SRNVESYSRLGNPARSDDVLDYGPFRDVPAFSQAVLRAHFENNSPFLTVTGLARAIEVSHWGNVAVEETGSRRPTRRAVSVPQTILPAAAQDVYYRDEIGNVSTSHLHVLDDSVEMEIRPRFPLFGGWKTHYVIGYNLPSYEYLYCLGDQYALKMRFVDHVFDEQVIDSLTVKIILPEGAKNIQIDSPYDIVRAPDELHYTYLDTFGRPVIVAYKNNLVEQHIQDIVVHYTFNKVLMLQEPLLVVAAFYVLFFTVIVYVRLDFSITKDPAAEARMKVACITEQVLTLVNKRLGLYRHFEEAVNRYKQSRDAAALSGGRKSLEAEHKALTGEIAVLQSRLKAEGSDLCDR</sequence>
<dbReference type="PANTHER" id="PTHR21049:SF0">
    <property type="entry name" value="DOLICHYL-DIPHOSPHOOLIGOSACCHARIDE--PROTEIN GLYCOSYLTRANSFERASE SUBUNIT 1"/>
    <property type="match status" value="1"/>
</dbReference>
<evidence type="ECO:0000256" key="9">
    <source>
        <dbReference type="ARBA" id="ARBA00022989"/>
    </source>
</evidence>
<evidence type="ECO:0000256" key="3">
    <source>
        <dbReference type="ARBA" id="ARBA00004922"/>
    </source>
</evidence>
<organism evidence="13 14">
    <name type="scientific">Microcebus murinus</name>
    <name type="common">Gray mouse lemur</name>
    <name type="synonym">Lemur murinus</name>
    <dbReference type="NCBI Taxonomy" id="30608"/>
    <lineage>
        <taxon>Eukaryota</taxon>
        <taxon>Metazoa</taxon>
        <taxon>Chordata</taxon>
        <taxon>Craniata</taxon>
        <taxon>Vertebrata</taxon>
        <taxon>Euteleostomi</taxon>
        <taxon>Mammalia</taxon>
        <taxon>Eutheria</taxon>
        <taxon>Euarchontoglires</taxon>
        <taxon>Primates</taxon>
        <taxon>Strepsirrhini</taxon>
        <taxon>Lemuriformes</taxon>
        <taxon>Cheirogaleidae</taxon>
        <taxon>Microcebus</taxon>
    </lineage>
</organism>
<comment type="similarity">
    <text evidence="4 12">Belongs to the OST1 family.</text>
</comment>
<evidence type="ECO:0000256" key="5">
    <source>
        <dbReference type="ARBA" id="ARBA00017611"/>
    </source>
</evidence>
<comment type="subcellular location">
    <subcellularLocation>
        <location evidence="2 12">Endoplasmic reticulum membrane</location>
        <topology evidence="2 12">Single-pass type I membrane protein</topology>
    </subcellularLocation>
</comment>
<proteinExistence type="inferred from homology"/>
<reference evidence="13" key="1">
    <citation type="submission" date="2016-12" db="EMBL/GenBank/DDBJ databases">
        <title>Mouse lemur reference genome and diversity panel.</title>
        <authorList>
            <person name="Harris R."/>
            <person name="Larsen P."/>
            <person name="Liu Y."/>
            <person name="Hughes D.S."/>
            <person name="Murali S."/>
            <person name="Raveendran M."/>
            <person name="Korchina V."/>
            <person name="Wang M."/>
            <person name="Jhangiani S."/>
            <person name="Bandaranaike D."/>
            <person name="Bellair M."/>
            <person name="Blankenburg K."/>
            <person name="Chao H."/>
            <person name="Dahdouli M."/>
            <person name="Dinh H."/>
            <person name="Doddapaneni H."/>
            <person name="English A."/>
            <person name="Firestine M."/>
            <person name="Gnanaolivu R."/>
            <person name="Gross S."/>
            <person name="Hernandez B."/>
            <person name="Javaid M."/>
            <person name="Jayaseelan J."/>
            <person name="Jones J."/>
            <person name="Khan Z."/>
            <person name="Kovar C."/>
            <person name="Kurapati P."/>
            <person name="Le B."/>
            <person name="Lee S."/>
            <person name="Li M."/>
            <person name="Mathew T."/>
            <person name="Narasimhan A."/>
            <person name="Ngo D."/>
            <person name="Nguyen L."/>
            <person name="Okwuonu G."/>
            <person name="Ongeri F."/>
            <person name="Osuji N."/>
            <person name="Pu L.-L."/>
            <person name="Puazo M."/>
            <person name="Quiroz J."/>
            <person name="Raj R."/>
            <person name="Rajbhandari K."/>
            <person name="Reid J.G."/>
            <person name="Santibanez J."/>
            <person name="Sexton D."/>
            <person name="Skinner E."/>
            <person name="Vee V."/>
            <person name="Weissenberger G."/>
            <person name="Wu Y."/>
            <person name="Xin Y."/>
            <person name="Han Y."/>
            <person name="Campbell C."/>
            <person name="Brown A."/>
            <person name="Sullivan B."/>
            <person name="Shelton J."/>
            <person name="Brown S."/>
            <person name="Dudchenko O."/>
            <person name="Machol I."/>
            <person name="Durand N."/>
            <person name="Shamim M."/>
            <person name="Lieberman A."/>
            <person name="Muzny D.M."/>
            <person name="Richards S."/>
            <person name="Yoder A."/>
            <person name="Worley K.C."/>
            <person name="Rogers J."/>
            <person name="Gibbs R.A."/>
        </authorList>
    </citation>
    <scope>NUCLEOTIDE SEQUENCE [LARGE SCALE GENOMIC DNA]</scope>
</reference>
<name>A0A8C5XT65_MICMU</name>
<evidence type="ECO:0000313" key="14">
    <source>
        <dbReference type="Proteomes" id="UP000694394"/>
    </source>
</evidence>